<organism evidence="1">
    <name type="scientific">Sesamum latifolium</name>
    <dbReference type="NCBI Taxonomy" id="2727402"/>
    <lineage>
        <taxon>Eukaryota</taxon>
        <taxon>Viridiplantae</taxon>
        <taxon>Streptophyta</taxon>
        <taxon>Embryophyta</taxon>
        <taxon>Tracheophyta</taxon>
        <taxon>Spermatophyta</taxon>
        <taxon>Magnoliopsida</taxon>
        <taxon>eudicotyledons</taxon>
        <taxon>Gunneridae</taxon>
        <taxon>Pentapetalae</taxon>
        <taxon>asterids</taxon>
        <taxon>lamiids</taxon>
        <taxon>Lamiales</taxon>
        <taxon>Pedaliaceae</taxon>
        <taxon>Sesamum</taxon>
    </lineage>
</organism>
<comment type="caution">
    <text evidence="1">The sequence shown here is derived from an EMBL/GenBank/DDBJ whole genome shotgun (WGS) entry which is preliminary data.</text>
</comment>
<protein>
    <submittedName>
        <fullName evidence="1">Uncharacterized protein</fullName>
    </submittedName>
</protein>
<proteinExistence type="predicted"/>
<reference evidence="1" key="2">
    <citation type="journal article" date="2024" name="Plant">
        <title>Genomic evolution and insights into agronomic trait innovations of Sesamum species.</title>
        <authorList>
            <person name="Miao H."/>
            <person name="Wang L."/>
            <person name="Qu L."/>
            <person name="Liu H."/>
            <person name="Sun Y."/>
            <person name="Le M."/>
            <person name="Wang Q."/>
            <person name="Wei S."/>
            <person name="Zheng Y."/>
            <person name="Lin W."/>
            <person name="Duan Y."/>
            <person name="Cao H."/>
            <person name="Xiong S."/>
            <person name="Wang X."/>
            <person name="Wei L."/>
            <person name="Li C."/>
            <person name="Ma Q."/>
            <person name="Ju M."/>
            <person name="Zhao R."/>
            <person name="Li G."/>
            <person name="Mu C."/>
            <person name="Tian Q."/>
            <person name="Mei H."/>
            <person name="Zhang T."/>
            <person name="Gao T."/>
            <person name="Zhang H."/>
        </authorList>
    </citation>
    <scope>NUCLEOTIDE SEQUENCE</scope>
    <source>
        <strain evidence="1">KEN1</strain>
    </source>
</reference>
<dbReference type="EMBL" id="JACGWN010000016">
    <property type="protein sequence ID" value="KAL0395053.1"/>
    <property type="molecule type" value="Genomic_DNA"/>
</dbReference>
<evidence type="ECO:0000313" key="1">
    <source>
        <dbReference type="EMBL" id="KAL0395053.1"/>
    </source>
</evidence>
<name>A0AAW2SRL6_9LAMI</name>
<accession>A0AAW2SRL6</accession>
<reference evidence="1" key="1">
    <citation type="submission" date="2020-06" db="EMBL/GenBank/DDBJ databases">
        <authorList>
            <person name="Li T."/>
            <person name="Hu X."/>
            <person name="Zhang T."/>
            <person name="Song X."/>
            <person name="Zhang H."/>
            <person name="Dai N."/>
            <person name="Sheng W."/>
            <person name="Hou X."/>
            <person name="Wei L."/>
        </authorList>
    </citation>
    <scope>NUCLEOTIDE SEQUENCE</scope>
    <source>
        <strain evidence="1">KEN1</strain>
        <tissue evidence="1">Leaf</tissue>
    </source>
</reference>
<sequence length="82" mass="9084">MAVKKQVVSVLTMAAGFLHEILSFIVFTMLDLLDFVLCFAFKVADVIMEAERKPCYCSSGKEAITSSGKILVSERGSRRYSV</sequence>
<gene>
    <name evidence="1" type="ORF">Slati_4471500</name>
</gene>
<dbReference type="AlphaFoldDB" id="A0AAW2SRL6"/>